<dbReference type="SFLD" id="SFLDF00272">
    <property type="entry name" value="biotin_synthase"/>
    <property type="match status" value="1"/>
</dbReference>
<name>A0A0B7IY55_9PROT</name>
<dbReference type="PROSITE" id="PS51918">
    <property type="entry name" value="RADICAL_SAM"/>
    <property type="match status" value="1"/>
</dbReference>
<dbReference type="SMART" id="SM00729">
    <property type="entry name" value="Elp3"/>
    <property type="match status" value="1"/>
</dbReference>
<evidence type="ECO:0000256" key="12">
    <source>
        <dbReference type="ARBA" id="ARBA00051157"/>
    </source>
</evidence>
<keyword evidence="6 13" id="KW-0949">S-adenosyl-L-methionine</keyword>
<feature type="binding site" evidence="13 14">
    <location>
        <position position="81"/>
    </location>
    <ligand>
        <name>[4Fe-4S] cluster</name>
        <dbReference type="ChEBI" id="CHEBI:49883"/>
        <note>4Fe-4S-S-AdoMet</note>
    </ligand>
</feature>
<dbReference type="GO" id="GO:0051539">
    <property type="term" value="F:4 iron, 4 sulfur cluster binding"/>
    <property type="evidence" value="ECO:0007669"/>
    <property type="project" value="UniProtKB-KW"/>
</dbReference>
<dbReference type="InterPro" id="IPR024177">
    <property type="entry name" value="Biotin_synthase"/>
</dbReference>
<evidence type="ECO:0000313" key="16">
    <source>
        <dbReference type="EMBL" id="CEN55440.1"/>
    </source>
</evidence>
<feature type="domain" description="Radical SAM core" evidence="15">
    <location>
        <begin position="62"/>
        <end position="289"/>
    </location>
</feature>
<comment type="cofactor">
    <cofactor evidence="14">
        <name>[2Fe-2S] cluster</name>
        <dbReference type="ChEBI" id="CHEBI:190135"/>
    </cofactor>
    <text evidence="14">Binds 1 [2Fe-2S] cluster. The cluster is coordinated with 3 cysteines and 1 arginine.</text>
</comment>
<evidence type="ECO:0000256" key="4">
    <source>
        <dbReference type="ARBA" id="ARBA00022485"/>
    </source>
</evidence>
<keyword evidence="9 13" id="KW-0093">Biotin biosynthesis</keyword>
<protein>
    <recommendedName>
        <fullName evidence="3 13">Biotin synthase</fullName>
        <ecNumber evidence="3 13">2.8.1.6</ecNumber>
    </recommendedName>
</protein>
<comment type="cofactor">
    <cofactor evidence="13">
        <name>[2Fe-2S] cluster</name>
        <dbReference type="ChEBI" id="CHEBI:190135"/>
    </cofactor>
    <text evidence="13">Binds 1 [2Fe-2S] cluster. The cluster is coordinated with 3 cysteines and 1 arginine.</text>
</comment>
<comment type="cofactor">
    <cofactor evidence="13 14">
        <name>[4Fe-4S] cluster</name>
        <dbReference type="ChEBI" id="CHEBI:49883"/>
    </cofactor>
    <text evidence="13 14">Binds 1 [4Fe-4S] cluster. The cluster is coordinated with 3 cysteines and an exchangeable S-adenosyl-L-methionine.</text>
</comment>
<comment type="catalytic activity">
    <reaction evidence="12 13">
        <text>(4R,5S)-dethiobiotin + (sulfur carrier)-SH + 2 reduced [2Fe-2S]-[ferredoxin] + 2 S-adenosyl-L-methionine = (sulfur carrier)-H + biotin + 2 5'-deoxyadenosine + 2 L-methionine + 2 oxidized [2Fe-2S]-[ferredoxin]</text>
        <dbReference type="Rhea" id="RHEA:22060"/>
        <dbReference type="Rhea" id="RHEA-COMP:10000"/>
        <dbReference type="Rhea" id="RHEA-COMP:10001"/>
        <dbReference type="Rhea" id="RHEA-COMP:14737"/>
        <dbReference type="Rhea" id="RHEA-COMP:14739"/>
        <dbReference type="ChEBI" id="CHEBI:17319"/>
        <dbReference type="ChEBI" id="CHEBI:29917"/>
        <dbReference type="ChEBI" id="CHEBI:33737"/>
        <dbReference type="ChEBI" id="CHEBI:33738"/>
        <dbReference type="ChEBI" id="CHEBI:57586"/>
        <dbReference type="ChEBI" id="CHEBI:57844"/>
        <dbReference type="ChEBI" id="CHEBI:59789"/>
        <dbReference type="ChEBI" id="CHEBI:64428"/>
        <dbReference type="ChEBI" id="CHEBI:149473"/>
        <dbReference type="EC" id="2.8.1.6"/>
    </reaction>
</comment>
<dbReference type="GO" id="GO:0009102">
    <property type="term" value="P:biotin biosynthetic process"/>
    <property type="evidence" value="ECO:0007669"/>
    <property type="project" value="UniProtKB-UniRule"/>
</dbReference>
<gene>
    <name evidence="13 16" type="primary">bioB</name>
    <name evidence="16" type="ORF">BN1209_0391</name>
</gene>
<evidence type="ECO:0000256" key="6">
    <source>
        <dbReference type="ARBA" id="ARBA00022691"/>
    </source>
</evidence>
<feature type="binding site" evidence="13 14">
    <location>
        <position position="212"/>
    </location>
    <ligand>
        <name>[2Fe-2S] cluster</name>
        <dbReference type="ChEBI" id="CHEBI:190135"/>
    </ligand>
</feature>
<evidence type="ECO:0000256" key="11">
    <source>
        <dbReference type="ARBA" id="ARBA00023014"/>
    </source>
</evidence>
<dbReference type="Gene3D" id="3.20.20.70">
    <property type="entry name" value="Aldolase class I"/>
    <property type="match status" value="1"/>
</dbReference>
<dbReference type="Pfam" id="PF06968">
    <property type="entry name" value="BATS"/>
    <property type="match status" value="1"/>
</dbReference>
<evidence type="ECO:0000259" key="15">
    <source>
        <dbReference type="PROSITE" id="PS51918"/>
    </source>
</evidence>
<evidence type="ECO:0000256" key="9">
    <source>
        <dbReference type="ARBA" id="ARBA00022756"/>
    </source>
</evidence>
<dbReference type="SFLD" id="SFLDG01060">
    <property type="entry name" value="BATS_domain_containing"/>
    <property type="match status" value="1"/>
</dbReference>
<dbReference type="CDD" id="cd01335">
    <property type="entry name" value="Radical_SAM"/>
    <property type="match status" value="1"/>
</dbReference>
<keyword evidence="10 13" id="KW-0408">Iron</keyword>
<dbReference type="EC" id="2.8.1.6" evidence="3 13"/>
<sequence length="337" mass="36917">MSELNMDVNVSVVEASSIKRNVAPVETEQRWSVAQIVALFELPFSDLIHRAQTVHRENFDPNAVQVSTLLSIKTGGCSEDCGYCPQAARYHTDVENEPLMPIDEVLAAARAAKESGASRFCMGAAWRSPKQKDLEPVLKMISEVKAMGLQTCATLGMLKEGQAAQLKDAGLDYYNHNLDTAPEFYGDVITTRTYQDRLDTLDSVREADINVCCGGIIGMGESRNQRAGLIAQLANMERPPESVPINLLTQVEGTPLHGVEDLDQFEFIRTIAAARITMPKSFVRLSAGRQSMHEGIQALCFIAGANSIFYGEKLLTTGNPEAETDKQLFAKLGLHPI</sequence>
<accession>A0A0B7IY55</accession>
<dbReference type="InterPro" id="IPR007197">
    <property type="entry name" value="rSAM"/>
</dbReference>
<evidence type="ECO:0000256" key="14">
    <source>
        <dbReference type="PIRSR" id="PIRSR001619-1"/>
    </source>
</evidence>
<comment type="function">
    <text evidence="13">Catalyzes the conversion of dethiobiotin (DTB) to biotin by the insertion of a sulfur atom into dethiobiotin via a radical-based mechanism.</text>
</comment>
<dbReference type="AlphaFoldDB" id="A0A0B7IY55"/>
<dbReference type="GO" id="GO:0004076">
    <property type="term" value="F:biotin synthase activity"/>
    <property type="evidence" value="ECO:0007669"/>
    <property type="project" value="UniProtKB-UniRule"/>
</dbReference>
<dbReference type="STRING" id="1581680.BN1209_0391"/>
<feature type="binding site" evidence="13 14">
    <location>
        <position position="284"/>
    </location>
    <ligand>
        <name>[2Fe-2S] cluster</name>
        <dbReference type="ChEBI" id="CHEBI:190135"/>
    </ligand>
</feature>
<evidence type="ECO:0000256" key="5">
    <source>
        <dbReference type="ARBA" id="ARBA00022679"/>
    </source>
</evidence>
<dbReference type="KEGG" id="mbac:BN1209_0391"/>
<evidence type="ECO:0000256" key="7">
    <source>
        <dbReference type="ARBA" id="ARBA00022714"/>
    </source>
</evidence>
<dbReference type="UniPathway" id="UPA00078">
    <property type="reaction ID" value="UER00162"/>
</dbReference>
<dbReference type="PANTHER" id="PTHR22976">
    <property type="entry name" value="BIOTIN SYNTHASE"/>
    <property type="match status" value="1"/>
</dbReference>
<evidence type="ECO:0000256" key="1">
    <source>
        <dbReference type="ARBA" id="ARBA00004942"/>
    </source>
</evidence>
<keyword evidence="7 13" id="KW-0001">2Fe-2S</keyword>
<dbReference type="SUPFAM" id="SSF102114">
    <property type="entry name" value="Radical SAM enzymes"/>
    <property type="match status" value="1"/>
</dbReference>
<evidence type="ECO:0000256" key="10">
    <source>
        <dbReference type="ARBA" id="ARBA00023004"/>
    </source>
</evidence>
<evidence type="ECO:0000256" key="2">
    <source>
        <dbReference type="ARBA" id="ARBA00010765"/>
    </source>
</evidence>
<comment type="subunit">
    <text evidence="13">Homodimer.</text>
</comment>
<keyword evidence="4 13" id="KW-0004">4Fe-4S</keyword>
<dbReference type="PANTHER" id="PTHR22976:SF2">
    <property type="entry name" value="BIOTIN SYNTHASE, MITOCHONDRIAL"/>
    <property type="match status" value="1"/>
</dbReference>
<keyword evidence="8 13" id="KW-0479">Metal-binding</keyword>
<keyword evidence="11 13" id="KW-0411">Iron-sulfur</keyword>
<dbReference type="SFLD" id="SFLDG01278">
    <property type="entry name" value="biotin_synthase_like"/>
    <property type="match status" value="1"/>
</dbReference>
<organism evidence="16 17">
    <name type="scientific">Candidatus Methylopumilus turicensis</name>
    <dbReference type="NCBI Taxonomy" id="1581680"/>
    <lineage>
        <taxon>Bacteria</taxon>
        <taxon>Pseudomonadati</taxon>
        <taxon>Pseudomonadota</taxon>
        <taxon>Betaproteobacteria</taxon>
        <taxon>Nitrosomonadales</taxon>
        <taxon>Methylophilaceae</taxon>
        <taxon>Candidatus Methylopumilus</taxon>
    </lineage>
</organism>
<dbReference type="SMART" id="SM00876">
    <property type="entry name" value="BATS"/>
    <property type="match status" value="1"/>
</dbReference>
<dbReference type="RefSeq" id="WP_082048364.1">
    <property type="nucleotide sequence ID" value="NZ_LN794158.1"/>
</dbReference>
<dbReference type="InterPro" id="IPR013785">
    <property type="entry name" value="Aldolase_TIM"/>
</dbReference>
<evidence type="ECO:0000313" key="17">
    <source>
        <dbReference type="Proteomes" id="UP000056322"/>
    </source>
</evidence>
<dbReference type="SFLD" id="SFLDS00029">
    <property type="entry name" value="Radical_SAM"/>
    <property type="match status" value="1"/>
</dbReference>
<comment type="similarity">
    <text evidence="2 13">Belongs to the radical SAM superfamily. Biotin synthase family.</text>
</comment>
<dbReference type="InterPro" id="IPR006638">
    <property type="entry name" value="Elp3/MiaA/NifB-like_rSAM"/>
</dbReference>
<feature type="binding site" evidence="13 14">
    <location>
        <position position="121"/>
    </location>
    <ligand>
        <name>[2Fe-2S] cluster</name>
        <dbReference type="ChEBI" id="CHEBI:190135"/>
    </ligand>
</feature>
<dbReference type="HOGENOM" id="CLU_033172_1_2_4"/>
<dbReference type="EMBL" id="LN794158">
    <property type="protein sequence ID" value="CEN55440.1"/>
    <property type="molecule type" value="Genomic_DNA"/>
</dbReference>
<feature type="binding site" evidence="13 14">
    <location>
        <position position="84"/>
    </location>
    <ligand>
        <name>[4Fe-4S] cluster</name>
        <dbReference type="ChEBI" id="CHEBI:49883"/>
        <note>4Fe-4S-S-AdoMet</note>
    </ligand>
</feature>
<keyword evidence="5 13" id="KW-0808">Transferase</keyword>
<dbReference type="HAMAP" id="MF_01694">
    <property type="entry name" value="BioB"/>
    <property type="match status" value="1"/>
</dbReference>
<dbReference type="Proteomes" id="UP000056322">
    <property type="component" value="Chromosome 1"/>
</dbReference>
<proteinExistence type="inferred from homology"/>
<comment type="pathway">
    <text evidence="1 13">Cofactor biosynthesis; biotin biosynthesis; biotin from 7,8-diaminononanoate: step 2/2.</text>
</comment>
<evidence type="ECO:0000256" key="13">
    <source>
        <dbReference type="HAMAP-Rule" id="MF_01694"/>
    </source>
</evidence>
<dbReference type="PIRSF" id="PIRSF001619">
    <property type="entry name" value="Biotin_synth"/>
    <property type="match status" value="1"/>
</dbReference>
<keyword evidence="17" id="KW-1185">Reference proteome</keyword>
<dbReference type="FunFam" id="3.20.20.70:FF:000011">
    <property type="entry name" value="Biotin synthase"/>
    <property type="match status" value="1"/>
</dbReference>
<dbReference type="NCBIfam" id="TIGR00433">
    <property type="entry name" value="bioB"/>
    <property type="match status" value="1"/>
</dbReference>
<dbReference type="InterPro" id="IPR058240">
    <property type="entry name" value="rSAM_sf"/>
</dbReference>
<dbReference type="InterPro" id="IPR010722">
    <property type="entry name" value="BATS_dom"/>
</dbReference>
<reference evidence="17" key="1">
    <citation type="submission" date="2014-12" db="EMBL/GenBank/DDBJ databases">
        <authorList>
            <person name="Salcher M.M."/>
        </authorList>
    </citation>
    <scope>NUCLEOTIDE SEQUENCE [LARGE SCALE GENOMIC DNA]</scope>
    <source>
        <strain evidence="17">MMS-10A-171</strain>
    </source>
</reference>
<dbReference type="GO" id="GO:0051537">
    <property type="term" value="F:2 iron, 2 sulfur cluster binding"/>
    <property type="evidence" value="ECO:0007669"/>
    <property type="project" value="UniProtKB-KW"/>
</dbReference>
<dbReference type="Pfam" id="PF04055">
    <property type="entry name" value="Radical_SAM"/>
    <property type="match status" value="1"/>
</dbReference>
<feature type="binding site" evidence="13 14">
    <location>
        <position position="77"/>
    </location>
    <ligand>
        <name>[4Fe-4S] cluster</name>
        <dbReference type="ChEBI" id="CHEBI:49883"/>
        <note>4Fe-4S-S-AdoMet</note>
    </ligand>
</feature>
<feature type="binding site" evidence="13 14">
    <location>
        <position position="152"/>
    </location>
    <ligand>
        <name>[2Fe-2S] cluster</name>
        <dbReference type="ChEBI" id="CHEBI:190135"/>
    </ligand>
</feature>
<evidence type="ECO:0000256" key="3">
    <source>
        <dbReference type="ARBA" id="ARBA00012236"/>
    </source>
</evidence>
<dbReference type="GO" id="GO:0005506">
    <property type="term" value="F:iron ion binding"/>
    <property type="evidence" value="ECO:0007669"/>
    <property type="project" value="UniProtKB-UniRule"/>
</dbReference>
<evidence type="ECO:0000256" key="8">
    <source>
        <dbReference type="ARBA" id="ARBA00022723"/>
    </source>
</evidence>
<dbReference type="InterPro" id="IPR002684">
    <property type="entry name" value="Biotin_synth/BioAB"/>
</dbReference>